<gene>
    <name evidence="4" type="ORF">PGLA2088_LOCUS4583</name>
</gene>
<dbReference type="Proteomes" id="UP000626109">
    <property type="component" value="Unassembled WGS sequence"/>
</dbReference>
<reference evidence="4" key="1">
    <citation type="submission" date="2021-02" db="EMBL/GenBank/DDBJ databases">
        <authorList>
            <person name="Dougan E. K."/>
            <person name="Rhodes N."/>
            <person name="Thang M."/>
            <person name="Chan C."/>
        </authorList>
    </citation>
    <scope>NUCLEOTIDE SEQUENCE</scope>
</reference>
<feature type="non-terminal residue" evidence="4">
    <location>
        <position position="422"/>
    </location>
</feature>
<organism evidence="4 5">
    <name type="scientific">Polarella glacialis</name>
    <name type="common">Dinoflagellate</name>
    <dbReference type="NCBI Taxonomy" id="89957"/>
    <lineage>
        <taxon>Eukaryota</taxon>
        <taxon>Sar</taxon>
        <taxon>Alveolata</taxon>
        <taxon>Dinophyceae</taxon>
        <taxon>Suessiales</taxon>
        <taxon>Suessiaceae</taxon>
        <taxon>Polarella</taxon>
    </lineage>
</organism>
<evidence type="ECO:0000256" key="1">
    <source>
        <dbReference type="PROSITE-ProRule" id="PRU10141"/>
    </source>
</evidence>
<dbReference type="InterPro" id="IPR001245">
    <property type="entry name" value="Ser-Thr/Tyr_kinase_cat_dom"/>
</dbReference>
<dbReference type="Gene3D" id="3.30.200.20">
    <property type="entry name" value="Phosphorylase Kinase, domain 1"/>
    <property type="match status" value="1"/>
</dbReference>
<name>A0A813I7S3_POLGL</name>
<dbReference type="InterPro" id="IPR017441">
    <property type="entry name" value="Protein_kinase_ATP_BS"/>
</dbReference>
<dbReference type="InterPro" id="IPR011009">
    <property type="entry name" value="Kinase-like_dom_sf"/>
</dbReference>
<feature type="non-terminal residue" evidence="4">
    <location>
        <position position="1"/>
    </location>
</feature>
<dbReference type="SUPFAM" id="SSF56112">
    <property type="entry name" value="Protein kinase-like (PK-like)"/>
    <property type="match status" value="1"/>
</dbReference>
<evidence type="ECO:0000259" key="3">
    <source>
        <dbReference type="PROSITE" id="PS50011"/>
    </source>
</evidence>
<accession>A0A813I7S3</accession>
<dbReference type="GO" id="GO:0005524">
    <property type="term" value="F:ATP binding"/>
    <property type="evidence" value="ECO:0007669"/>
    <property type="project" value="UniProtKB-UniRule"/>
</dbReference>
<evidence type="ECO:0000313" key="4">
    <source>
        <dbReference type="EMBL" id="CAE8646189.1"/>
    </source>
</evidence>
<feature type="transmembrane region" description="Helical" evidence="2">
    <location>
        <begin position="69"/>
        <end position="90"/>
    </location>
</feature>
<keyword evidence="2" id="KW-1133">Transmembrane helix</keyword>
<evidence type="ECO:0000256" key="2">
    <source>
        <dbReference type="SAM" id="Phobius"/>
    </source>
</evidence>
<sequence length="422" mass="46359">VGTAAFTLCRAHVSKTSNILEQVCNLALAIAANVVCALLANSVPDASLRESHRMRTFVIFQMWPLLMGYRAGGAFVFICLSLLIDLLMRAFGDTGGLSLQNAGWSTFFALVFWSLSMCALRRSTSAYCAENDTRDKQKLLGAILRRHCDFGMLRLNNRCNIIESCDEDFRNIMGPFFPGTTLKQMLSSPAEEDLLAKACREARCSSDVVIHNAALRTTEGEELSVEVHIVAQIEASQDWWDKQAVCSGYLVGVCKMKEGKLGSQTSSAVNMMEYRPNQIVSVLLPAAGGSVDSVLQSSGETSNEGVLKVVTESSSVARLSSVAFNNNGRVPTDQFRLMMEAGYMEHWIFEKDDVNQSEVILGQGGFGMVVQGELGGTKVAVKKSKPETFRDHSIDGPFVTELRILRHIRHPNVVLFFGAYVE</sequence>
<dbReference type="PROSITE" id="PS00107">
    <property type="entry name" value="PROTEIN_KINASE_ATP"/>
    <property type="match status" value="1"/>
</dbReference>
<dbReference type="PROSITE" id="PS50011">
    <property type="entry name" value="PROTEIN_KINASE_DOM"/>
    <property type="match status" value="1"/>
</dbReference>
<keyword evidence="2" id="KW-0472">Membrane</keyword>
<evidence type="ECO:0000313" key="5">
    <source>
        <dbReference type="Proteomes" id="UP000626109"/>
    </source>
</evidence>
<dbReference type="Pfam" id="PF07714">
    <property type="entry name" value="PK_Tyr_Ser-Thr"/>
    <property type="match status" value="1"/>
</dbReference>
<keyword evidence="1" id="KW-0547">Nucleotide-binding</keyword>
<dbReference type="GO" id="GO:0004672">
    <property type="term" value="F:protein kinase activity"/>
    <property type="evidence" value="ECO:0007669"/>
    <property type="project" value="InterPro"/>
</dbReference>
<dbReference type="EMBL" id="CAJNNW010004197">
    <property type="protein sequence ID" value="CAE8646189.1"/>
    <property type="molecule type" value="Genomic_DNA"/>
</dbReference>
<proteinExistence type="predicted"/>
<keyword evidence="2" id="KW-0812">Transmembrane</keyword>
<protein>
    <recommendedName>
        <fullName evidence="3">Protein kinase domain-containing protein</fullName>
    </recommendedName>
</protein>
<dbReference type="AlphaFoldDB" id="A0A813I7S3"/>
<feature type="domain" description="Protein kinase" evidence="3">
    <location>
        <begin position="355"/>
        <end position="422"/>
    </location>
</feature>
<comment type="caution">
    <text evidence="4">The sequence shown here is derived from an EMBL/GenBank/DDBJ whole genome shotgun (WGS) entry which is preliminary data.</text>
</comment>
<keyword evidence="1" id="KW-0067">ATP-binding</keyword>
<dbReference type="InterPro" id="IPR000719">
    <property type="entry name" value="Prot_kinase_dom"/>
</dbReference>
<feature type="binding site" evidence="1">
    <location>
        <position position="383"/>
    </location>
    <ligand>
        <name>ATP</name>
        <dbReference type="ChEBI" id="CHEBI:30616"/>
    </ligand>
</feature>